<reference evidence="1 2" key="1">
    <citation type="submission" date="2019-10" db="EMBL/GenBank/DDBJ databases">
        <title>Nocardioides novel species isolated from the excrement of Marmot.</title>
        <authorList>
            <person name="Zhang G."/>
        </authorList>
    </citation>
    <scope>NUCLEOTIDE SEQUENCE [LARGE SCALE GENOMIC DNA]</scope>
    <source>
        <strain evidence="2">zg-579</strain>
    </source>
</reference>
<gene>
    <name evidence="1" type="ORF">GGQ22_14860</name>
</gene>
<dbReference type="EMBL" id="WLCI01000015">
    <property type="protein sequence ID" value="MTB96355.1"/>
    <property type="molecule type" value="Genomic_DNA"/>
</dbReference>
<comment type="caution">
    <text evidence="1">The sequence shown here is derived from an EMBL/GenBank/DDBJ whole genome shotgun (WGS) entry which is preliminary data.</text>
</comment>
<evidence type="ECO:0000313" key="2">
    <source>
        <dbReference type="Proteomes" id="UP000433406"/>
    </source>
</evidence>
<organism evidence="1 2">
    <name type="scientific">Nocardioides marmotae</name>
    <dbReference type="NCBI Taxonomy" id="2663857"/>
    <lineage>
        <taxon>Bacteria</taxon>
        <taxon>Bacillati</taxon>
        <taxon>Actinomycetota</taxon>
        <taxon>Actinomycetes</taxon>
        <taxon>Propionibacteriales</taxon>
        <taxon>Nocardioidaceae</taxon>
        <taxon>Nocardioides</taxon>
    </lineage>
</organism>
<dbReference type="RefSeq" id="WP_154616111.1">
    <property type="nucleotide sequence ID" value="NZ_CP053660.1"/>
</dbReference>
<dbReference type="Proteomes" id="UP000433406">
    <property type="component" value="Unassembled WGS sequence"/>
</dbReference>
<accession>A0A6I3JE80</accession>
<name>A0A6I3JE80_9ACTN</name>
<protein>
    <submittedName>
        <fullName evidence="1">Uncharacterized protein</fullName>
    </submittedName>
</protein>
<dbReference type="AlphaFoldDB" id="A0A6I3JE80"/>
<keyword evidence="2" id="KW-1185">Reference proteome</keyword>
<sequence>MTEPQASPTPRTHPVQRWVPVVDGRGRIRMEARWVTAAEATAPALVAPAA</sequence>
<evidence type="ECO:0000313" key="1">
    <source>
        <dbReference type="EMBL" id="MTB96355.1"/>
    </source>
</evidence>
<proteinExistence type="predicted"/>